<evidence type="ECO:0000313" key="8">
    <source>
        <dbReference type="Proteomes" id="UP000635828"/>
    </source>
</evidence>
<evidence type="ECO:0000256" key="3">
    <source>
        <dbReference type="ARBA" id="ARBA00022801"/>
    </source>
</evidence>
<evidence type="ECO:0000259" key="6">
    <source>
        <dbReference type="PROSITE" id="PS50106"/>
    </source>
</evidence>
<keyword evidence="4 5" id="KW-0720">Serine protease</keyword>
<dbReference type="Gene3D" id="2.30.42.10">
    <property type="match status" value="1"/>
</dbReference>
<evidence type="ECO:0000256" key="2">
    <source>
        <dbReference type="ARBA" id="ARBA00022670"/>
    </source>
</evidence>
<name>A0ABR7FWH5_9FIRM</name>
<dbReference type="Pfam" id="PF03572">
    <property type="entry name" value="Peptidase_S41"/>
    <property type="match status" value="1"/>
</dbReference>
<evidence type="ECO:0000256" key="1">
    <source>
        <dbReference type="ARBA" id="ARBA00009179"/>
    </source>
</evidence>
<dbReference type="SUPFAM" id="SSF52096">
    <property type="entry name" value="ClpP/crotonase"/>
    <property type="match status" value="1"/>
</dbReference>
<keyword evidence="8" id="KW-1185">Reference proteome</keyword>
<feature type="domain" description="PDZ" evidence="6">
    <location>
        <begin position="107"/>
        <end position="177"/>
    </location>
</feature>
<dbReference type="InterPro" id="IPR001478">
    <property type="entry name" value="PDZ"/>
</dbReference>
<keyword evidence="2 5" id="KW-0645">Protease</keyword>
<dbReference type="InterPro" id="IPR005151">
    <property type="entry name" value="Tail-specific_protease"/>
</dbReference>
<dbReference type="SMART" id="SM00245">
    <property type="entry name" value="TSPc"/>
    <property type="match status" value="1"/>
</dbReference>
<dbReference type="PANTHER" id="PTHR32060">
    <property type="entry name" value="TAIL-SPECIFIC PROTEASE"/>
    <property type="match status" value="1"/>
</dbReference>
<dbReference type="InterPro" id="IPR004447">
    <property type="entry name" value="Peptidase_S41A"/>
</dbReference>
<evidence type="ECO:0000256" key="4">
    <source>
        <dbReference type="ARBA" id="ARBA00022825"/>
    </source>
</evidence>
<proteinExistence type="inferred from homology"/>
<sequence>MEHIFGGCSLFIKRYPDVEVDMKKQFSKILIAILLVISLGEGFLLYRTYSVSGENVEIANKLQRLKKTVDQYYTGDVDQEQLENYAYKGYLAGLGDPYSTYYSESEFKELMEATNGVFSGVGIYLSQDTVTGEIKVIRVIKGGPSDGRGIKAGDVLIKVDGKSVGDKDLDKVVAEVKGEEGTKVKLSFLRGKEKKAKNYTITRKKVVTQTVETKMLDNSIGYLSISEFDEVTVGQFKKGIKQLQNKGMKALILDVRNNPGGLVDSVVDICDELLGEGRIVSIKDKQGKEKVYRSDAEQSVKVPVCVLVNGESASASEILSGAVKDHKRGTLVGEKTFGKGIVQGFFKLGDGSYAKLTYASYYTPSGANIHKKGIKPNINIKDDTKTKVDEQLLKAQQLLKKKLKK</sequence>
<protein>
    <submittedName>
        <fullName evidence="7">S41 family peptidase</fullName>
    </submittedName>
</protein>
<evidence type="ECO:0000256" key="5">
    <source>
        <dbReference type="RuleBase" id="RU004404"/>
    </source>
</evidence>
<dbReference type="Proteomes" id="UP000635828">
    <property type="component" value="Unassembled WGS sequence"/>
</dbReference>
<dbReference type="PANTHER" id="PTHR32060:SF30">
    <property type="entry name" value="CARBOXY-TERMINAL PROCESSING PROTEASE CTPA"/>
    <property type="match status" value="1"/>
</dbReference>
<dbReference type="NCBIfam" id="TIGR00225">
    <property type="entry name" value="prc"/>
    <property type="match status" value="1"/>
</dbReference>
<comment type="similarity">
    <text evidence="1 5">Belongs to the peptidase S41A family.</text>
</comment>
<reference evidence="7 8" key="1">
    <citation type="submission" date="2020-08" db="EMBL/GenBank/DDBJ databases">
        <title>Genome public.</title>
        <authorList>
            <person name="Liu C."/>
            <person name="Sun Q."/>
        </authorList>
    </citation>
    <scope>NUCLEOTIDE SEQUENCE [LARGE SCALE GENOMIC DNA]</scope>
    <source>
        <strain evidence="7 8">NSJ-7</strain>
    </source>
</reference>
<accession>A0ABR7FWH5</accession>
<dbReference type="Gene3D" id="3.30.750.44">
    <property type="match status" value="1"/>
</dbReference>
<dbReference type="SUPFAM" id="SSF50156">
    <property type="entry name" value="PDZ domain-like"/>
    <property type="match status" value="1"/>
</dbReference>
<organism evidence="7 8">
    <name type="scientific">Anaerostipes hominis</name>
    <name type="common">ex Liu et al. 2021</name>
    <dbReference type="NCBI Taxonomy" id="2763018"/>
    <lineage>
        <taxon>Bacteria</taxon>
        <taxon>Bacillati</taxon>
        <taxon>Bacillota</taxon>
        <taxon>Clostridia</taxon>
        <taxon>Lachnospirales</taxon>
        <taxon>Lachnospiraceae</taxon>
        <taxon>Anaerostipes</taxon>
    </lineage>
</organism>
<dbReference type="CDD" id="cd06782">
    <property type="entry name" value="cpPDZ_CPP-like"/>
    <property type="match status" value="1"/>
</dbReference>
<dbReference type="EMBL" id="JACOOS010000022">
    <property type="protein sequence ID" value="MBC5678816.1"/>
    <property type="molecule type" value="Genomic_DNA"/>
</dbReference>
<evidence type="ECO:0000313" key="7">
    <source>
        <dbReference type="EMBL" id="MBC5678816.1"/>
    </source>
</evidence>
<dbReference type="SMART" id="SM00228">
    <property type="entry name" value="PDZ"/>
    <property type="match status" value="1"/>
</dbReference>
<dbReference type="Pfam" id="PF13180">
    <property type="entry name" value="PDZ_2"/>
    <property type="match status" value="1"/>
</dbReference>
<comment type="caution">
    <text evidence="7">The sequence shown here is derived from an EMBL/GenBank/DDBJ whole genome shotgun (WGS) entry which is preliminary data.</text>
</comment>
<dbReference type="InterPro" id="IPR029045">
    <property type="entry name" value="ClpP/crotonase-like_dom_sf"/>
</dbReference>
<dbReference type="InterPro" id="IPR036034">
    <property type="entry name" value="PDZ_sf"/>
</dbReference>
<dbReference type="Gene3D" id="3.90.226.10">
    <property type="entry name" value="2-enoyl-CoA Hydratase, Chain A, domain 1"/>
    <property type="match status" value="1"/>
</dbReference>
<dbReference type="PROSITE" id="PS50106">
    <property type="entry name" value="PDZ"/>
    <property type="match status" value="1"/>
</dbReference>
<keyword evidence="3 5" id="KW-0378">Hydrolase</keyword>
<gene>
    <name evidence="7" type="ORF">H8S22_14915</name>
</gene>
<dbReference type="CDD" id="cd07560">
    <property type="entry name" value="Peptidase_S41_CPP"/>
    <property type="match status" value="1"/>
</dbReference>